<feature type="compositionally biased region" description="Basic and acidic residues" evidence="1">
    <location>
        <begin position="47"/>
        <end position="57"/>
    </location>
</feature>
<gene>
    <name evidence="3" type="ORF">AN215_16975</name>
</gene>
<sequence>MAGRGNPPEGTPDDASGGDDEYREDYRSVVFDESFIKAARLQEFSARERMEDEEHAAVRNRAYAPSGESADPGLETTYGRGSITASRQGIVLVLLIVLAFGTAIYMGIRNPYQAPPEPPAEPMRNSLLPLAPRDEVPGATPADLFKHSPAAQFRTGADGVTLPPARRMRHFSESQVLSALTAAKEYIVTSSLDPAVLSGNSVRDVRIMLDPAQQEQFDQSMDHPRNDGRHSATGWMVRFDPSKTTLADPRIRVNGTLTVQEAGADALEVVADHVFVYALRATEGGDGKKAEEKSSLFTVRREVRFQIDREDLRRQQLSVQQVSMRAGPLPCSADMTDALAPLMAGERAKDDGAAGTDPYARGRSSASLCGVLSTSSQPSPAARKDD</sequence>
<keyword evidence="2" id="KW-0472">Membrane</keyword>
<feature type="region of interest" description="Disordered" evidence="1">
    <location>
        <begin position="47"/>
        <end position="75"/>
    </location>
</feature>
<dbReference type="PATRIC" id="fig|933944.5.peg.1446"/>
<dbReference type="STRING" id="933944.AN215_16975"/>
<dbReference type="EMBL" id="LJGT01000040">
    <property type="protein sequence ID" value="OEU87947.1"/>
    <property type="molecule type" value="Genomic_DNA"/>
</dbReference>
<keyword evidence="2" id="KW-0812">Transmembrane</keyword>
<feature type="region of interest" description="Disordered" evidence="1">
    <location>
        <begin position="1"/>
        <end position="23"/>
    </location>
</feature>
<dbReference type="AlphaFoldDB" id="A0A1E7JJX2"/>
<accession>A0A1E7JJX2</accession>
<protein>
    <submittedName>
        <fullName evidence="3">Uncharacterized protein</fullName>
    </submittedName>
</protein>
<dbReference type="OrthoDB" id="3848547at2"/>
<evidence type="ECO:0000313" key="3">
    <source>
        <dbReference type="EMBL" id="OEU87947.1"/>
    </source>
</evidence>
<evidence type="ECO:0000256" key="1">
    <source>
        <dbReference type="SAM" id="MobiDB-lite"/>
    </source>
</evidence>
<dbReference type="Proteomes" id="UP000176087">
    <property type="component" value="Unassembled WGS sequence"/>
</dbReference>
<keyword evidence="2" id="KW-1133">Transmembrane helix</keyword>
<comment type="caution">
    <text evidence="3">The sequence shown here is derived from an EMBL/GenBank/DDBJ whole genome shotgun (WGS) entry which is preliminary data.</text>
</comment>
<evidence type="ECO:0000256" key="2">
    <source>
        <dbReference type="SAM" id="Phobius"/>
    </source>
</evidence>
<organism evidence="3 4">
    <name type="scientific">Streptomyces abyssalis</name>
    <dbReference type="NCBI Taxonomy" id="933944"/>
    <lineage>
        <taxon>Bacteria</taxon>
        <taxon>Bacillati</taxon>
        <taxon>Actinomycetota</taxon>
        <taxon>Actinomycetes</taxon>
        <taxon>Kitasatosporales</taxon>
        <taxon>Streptomycetaceae</taxon>
        <taxon>Streptomyces</taxon>
    </lineage>
</organism>
<dbReference type="RefSeq" id="WP_070013807.1">
    <property type="nucleotide sequence ID" value="NZ_LJGS01000044.1"/>
</dbReference>
<name>A0A1E7JJX2_9ACTN</name>
<keyword evidence="4" id="KW-1185">Reference proteome</keyword>
<feature type="compositionally biased region" description="Polar residues" evidence="1">
    <location>
        <begin position="364"/>
        <end position="379"/>
    </location>
</feature>
<proteinExistence type="predicted"/>
<evidence type="ECO:0000313" key="4">
    <source>
        <dbReference type="Proteomes" id="UP000176087"/>
    </source>
</evidence>
<reference evidence="3 4" key="1">
    <citation type="journal article" date="2016" name="Front. Microbiol.">
        <title>Comparative Genomics Analysis of Streptomyces Species Reveals Their Adaptation to the Marine Environment and Their Diversity at the Genomic Level.</title>
        <authorList>
            <person name="Tian X."/>
            <person name="Zhang Z."/>
            <person name="Yang T."/>
            <person name="Chen M."/>
            <person name="Li J."/>
            <person name="Chen F."/>
            <person name="Yang J."/>
            <person name="Li W."/>
            <person name="Zhang B."/>
            <person name="Zhang Z."/>
            <person name="Wu J."/>
            <person name="Zhang C."/>
            <person name="Long L."/>
            <person name="Xiao J."/>
        </authorList>
    </citation>
    <scope>NUCLEOTIDE SEQUENCE [LARGE SCALE GENOMIC DNA]</scope>
    <source>
        <strain evidence="3 4">SCSIO 10390</strain>
    </source>
</reference>
<feature type="region of interest" description="Disordered" evidence="1">
    <location>
        <begin position="348"/>
        <end position="386"/>
    </location>
</feature>
<feature type="transmembrane region" description="Helical" evidence="2">
    <location>
        <begin position="89"/>
        <end position="108"/>
    </location>
</feature>